<keyword evidence="6" id="KW-1185">Reference proteome</keyword>
<keyword evidence="3" id="KW-0804">Transcription</keyword>
<feature type="domain" description="HTH marR-type" evidence="4">
    <location>
        <begin position="1"/>
        <end position="146"/>
    </location>
</feature>
<evidence type="ECO:0000313" key="6">
    <source>
        <dbReference type="Proteomes" id="UP000642673"/>
    </source>
</evidence>
<comment type="caution">
    <text evidence="5">The sequence shown here is derived from an EMBL/GenBank/DDBJ whole genome shotgun (WGS) entry which is preliminary data.</text>
</comment>
<evidence type="ECO:0000256" key="2">
    <source>
        <dbReference type="ARBA" id="ARBA00023125"/>
    </source>
</evidence>
<dbReference type="PROSITE" id="PS50995">
    <property type="entry name" value="HTH_MARR_2"/>
    <property type="match status" value="1"/>
</dbReference>
<dbReference type="Pfam" id="PF01047">
    <property type="entry name" value="MarR"/>
    <property type="match status" value="1"/>
</dbReference>
<organism evidence="5 6">
    <name type="scientific">Streptomyces cirratus</name>
    <dbReference type="NCBI Taxonomy" id="68187"/>
    <lineage>
        <taxon>Bacteria</taxon>
        <taxon>Bacillati</taxon>
        <taxon>Actinomycetota</taxon>
        <taxon>Actinomycetes</taxon>
        <taxon>Kitasatosporales</taxon>
        <taxon>Streptomycetaceae</taxon>
        <taxon>Streptomyces</taxon>
    </lineage>
</organism>
<dbReference type="SUPFAM" id="SSF46785">
    <property type="entry name" value="Winged helix' DNA-binding domain"/>
    <property type="match status" value="1"/>
</dbReference>
<dbReference type="InterPro" id="IPR039422">
    <property type="entry name" value="MarR/SlyA-like"/>
</dbReference>
<name>A0ABQ3EQG7_9ACTN</name>
<accession>A0ABQ3EQG7</accession>
<dbReference type="InterPro" id="IPR023187">
    <property type="entry name" value="Tscrpt_reg_MarR-type_CS"/>
</dbReference>
<dbReference type="InterPro" id="IPR036390">
    <property type="entry name" value="WH_DNA-bd_sf"/>
</dbReference>
<dbReference type="PANTHER" id="PTHR33164:SF103">
    <property type="entry name" value="REGULATORY PROTEIN MARR"/>
    <property type="match status" value="1"/>
</dbReference>
<evidence type="ECO:0000259" key="4">
    <source>
        <dbReference type="PROSITE" id="PS50995"/>
    </source>
</evidence>
<dbReference type="EMBL" id="BMVP01000003">
    <property type="protein sequence ID" value="GHB51959.1"/>
    <property type="molecule type" value="Genomic_DNA"/>
</dbReference>
<sequence length="170" mass="18135">MPHSFPLPPLHPGQVAAEASALLEMLDVLWGRGQEAVPSPVPPSQLRALTVIDEREAVNLRDLGEALGSTPPSVSRLCDRLEAAGLVQRSRATANRREVEVRLSRTGRGVLASVRTARATELETVLTRLTLEQRSALFEGLAAFRDAVAADTGVQRLGRGRGGADVSDIA</sequence>
<dbReference type="PANTHER" id="PTHR33164">
    <property type="entry name" value="TRANSCRIPTIONAL REGULATOR, MARR FAMILY"/>
    <property type="match status" value="1"/>
</dbReference>
<evidence type="ECO:0000256" key="1">
    <source>
        <dbReference type="ARBA" id="ARBA00023015"/>
    </source>
</evidence>
<proteinExistence type="predicted"/>
<gene>
    <name evidence="5" type="ORF">GCM10010347_22260</name>
</gene>
<keyword evidence="1" id="KW-0805">Transcription regulation</keyword>
<dbReference type="InterPro" id="IPR000835">
    <property type="entry name" value="HTH_MarR-typ"/>
</dbReference>
<keyword evidence="2" id="KW-0238">DNA-binding</keyword>
<dbReference type="InterPro" id="IPR036388">
    <property type="entry name" value="WH-like_DNA-bd_sf"/>
</dbReference>
<dbReference type="Gene3D" id="1.10.10.10">
    <property type="entry name" value="Winged helix-like DNA-binding domain superfamily/Winged helix DNA-binding domain"/>
    <property type="match status" value="1"/>
</dbReference>
<dbReference type="RefSeq" id="WP_190183884.1">
    <property type="nucleotide sequence ID" value="NZ_BMVP01000003.1"/>
</dbReference>
<evidence type="ECO:0000313" key="5">
    <source>
        <dbReference type="EMBL" id="GHB51959.1"/>
    </source>
</evidence>
<dbReference type="PRINTS" id="PR00598">
    <property type="entry name" value="HTHMARR"/>
</dbReference>
<dbReference type="SMART" id="SM00347">
    <property type="entry name" value="HTH_MARR"/>
    <property type="match status" value="1"/>
</dbReference>
<dbReference type="PROSITE" id="PS01117">
    <property type="entry name" value="HTH_MARR_1"/>
    <property type="match status" value="1"/>
</dbReference>
<evidence type="ECO:0000256" key="3">
    <source>
        <dbReference type="ARBA" id="ARBA00023163"/>
    </source>
</evidence>
<dbReference type="Proteomes" id="UP000642673">
    <property type="component" value="Unassembled WGS sequence"/>
</dbReference>
<protein>
    <recommendedName>
        <fullName evidence="4">HTH marR-type domain-containing protein</fullName>
    </recommendedName>
</protein>
<reference evidence="6" key="1">
    <citation type="journal article" date="2019" name="Int. J. Syst. Evol. Microbiol.">
        <title>The Global Catalogue of Microorganisms (GCM) 10K type strain sequencing project: providing services to taxonomists for standard genome sequencing and annotation.</title>
        <authorList>
            <consortium name="The Broad Institute Genomics Platform"/>
            <consortium name="The Broad Institute Genome Sequencing Center for Infectious Disease"/>
            <person name="Wu L."/>
            <person name="Ma J."/>
        </authorList>
    </citation>
    <scope>NUCLEOTIDE SEQUENCE [LARGE SCALE GENOMIC DNA]</scope>
    <source>
        <strain evidence="6">JCM 4738</strain>
    </source>
</reference>